<keyword evidence="7 8" id="KW-0501">Molybdenum cofactor biosynthesis</keyword>
<evidence type="ECO:0000256" key="4">
    <source>
        <dbReference type="ARBA" id="ARBA00022741"/>
    </source>
</evidence>
<keyword evidence="3 8" id="KW-0479">Metal-binding</keyword>
<organism evidence="10 11">
    <name type="scientific">Vibrio caribbeanicus ATCC BAA-2122</name>
    <dbReference type="NCBI Taxonomy" id="796620"/>
    <lineage>
        <taxon>Bacteria</taxon>
        <taxon>Pseudomonadati</taxon>
        <taxon>Pseudomonadota</taxon>
        <taxon>Gammaproteobacteria</taxon>
        <taxon>Vibrionales</taxon>
        <taxon>Vibrionaceae</taxon>
        <taxon>Vibrio</taxon>
    </lineage>
</organism>
<dbReference type="eggNOG" id="COG0746">
    <property type="taxonomic scope" value="Bacteria"/>
</dbReference>
<feature type="binding site" evidence="8">
    <location>
        <position position="23"/>
    </location>
    <ligand>
        <name>GTP</name>
        <dbReference type="ChEBI" id="CHEBI:37565"/>
    </ligand>
</feature>
<comment type="caution">
    <text evidence="8">Lacks conserved residue(s) required for the propagation of feature annotation.</text>
</comment>
<keyword evidence="1 8" id="KW-0963">Cytoplasm</keyword>
<proteinExistence type="inferred from homology"/>
<evidence type="ECO:0000256" key="2">
    <source>
        <dbReference type="ARBA" id="ARBA00022679"/>
    </source>
</evidence>
<dbReference type="Proteomes" id="UP000002943">
    <property type="component" value="Unassembled WGS sequence"/>
</dbReference>
<dbReference type="InterPro" id="IPR013482">
    <property type="entry name" value="Molybde_CF_guanTrfase"/>
</dbReference>
<keyword evidence="2 8" id="KW-0808">Transferase</keyword>
<reference evidence="10 11" key="1">
    <citation type="journal article" date="2012" name="Int. J. Syst. Evol. Microbiol.">
        <title>Vibrio caribbeanicus sp. nov., isolated from the marine sponge Scleritoderma cyanea.</title>
        <authorList>
            <person name="Hoffmann M."/>
            <person name="Monday S.R."/>
            <person name="Allard M.W."/>
            <person name="Strain E.A."/>
            <person name="Whittaker P."/>
            <person name="Naum M."/>
            <person name="McCarthy P.J."/>
            <person name="Lopez J.V."/>
            <person name="Fischer M."/>
            <person name="Brown E.W."/>
        </authorList>
    </citation>
    <scope>NUCLEOTIDE SEQUENCE [LARGE SCALE GENOMIC DNA]</scope>
    <source>
        <strain evidence="10 11">ATCC BAA-2122</strain>
    </source>
</reference>
<dbReference type="GO" id="GO:0061603">
    <property type="term" value="F:molybdenum cofactor guanylyltransferase activity"/>
    <property type="evidence" value="ECO:0007669"/>
    <property type="project" value="UniProtKB-EC"/>
</dbReference>
<dbReference type="PANTHER" id="PTHR19136:SF81">
    <property type="entry name" value="MOLYBDENUM COFACTOR GUANYLYLTRANSFERASE"/>
    <property type="match status" value="1"/>
</dbReference>
<sequence>MITDCAWVILAGGQASRMEGVDKGFSVLSQKPFIEHVFERLKPQTDDIYISANRNIQQYQRYAPVIVDTIKGYQGPIAAFYSAFQHIDKEWIGFIPCDCPFISNDLVERLTYAINDTVDIVVAHDGDYCQPVFTAMNRRIVPQIKSCLDQQQRKLALLHQRVRCCYVDFSDCKTMFINLNTPEDIVNVTRDSL</sequence>
<evidence type="ECO:0000256" key="7">
    <source>
        <dbReference type="ARBA" id="ARBA00023150"/>
    </source>
</evidence>
<evidence type="ECO:0000259" key="9">
    <source>
        <dbReference type="Pfam" id="PF12804"/>
    </source>
</evidence>
<dbReference type="AlphaFoldDB" id="E3BFL1"/>
<comment type="cofactor">
    <cofactor evidence="8">
        <name>Mg(2+)</name>
        <dbReference type="ChEBI" id="CHEBI:18420"/>
    </cofactor>
</comment>
<keyword evidence="11" id="KW-1185">Reference proteome</keyword>
<evidence type="ECO:0000313" key="11">
    <source>
        <dbReference type="Proteomes" id="UP000002943"/>
    </source>
</evidence>
<dbReference type="InterPro" id="IPR025877">
    <property type="entry name" value="MobA-like_NTP_Trfase"/>
</dbReference>
<feature type="binding site" evidence="8">
    <location>
        <position position="98"/>
    </location>
    <ligand>
        <name>GTP</name>
        <dbReference type="ChEBI" id="CHEBI:37565"/>
    </ligand>
</feature>
<evidence type="ECO:0000256" key="6">
    <source>
        <dbReference type="ARBA" id="ARBA00023134"/>
    </source>
</evidence>
<dbReference type="EC" id="2.7.7.77" evidence="8"/>
<protein>
    <recommendedName>
        <fullName evidence="8">Molybdenum cofactor guanylyltransferase</fullName>
        <shortName evidence="8">MoCo guanylyltransferase</shortName>
        <ecNumber evidence="8">2.7.7.77</ecNumber>
    </recommendedName>
    <alternativeName>
        <fullName evidence="8">GTP:molybdopterin guanylyltransferase</fullName>
    </alternativeName>
    <alternativeName>
        <fullName evidence="8">Mo-MPT guanylyltransferase</fullName>
    </alternativeName>
    <alternativeName>
        <fullName evidence="8">Molybdopterin guanylyltransferase</fullName>
    </alternativeName>
    <alternativeName>
        <fullName evidence="8">Molybdopterin-guanine dinucleotide synthase</fullName>
        <shortName evidence="8">MGD synthase</shortName>
    </alternativeName>
</protein>
<dbReference type="NCBIfam" id="TIGR02665">
    <property type="entry name" value="molyb_mobA"/>
    <property type="match status" value="1"/>
</dbReference>
<keyword evidence="5 8" id="KW-0460">Magnesium</keyword>
<evidence type="ECO:0000313" key="10">
    <source>
        <dbReference type="EMBL" id="EFP98189.1"/>
    </source>
</evidence>
<comment type="caution">
    <text evidence="10">The sequence shown here is derived from an EMBL/GenBank/DDBJ whole genome shotgun (WGS) entry which is preliminary data.</text>
</comment>
<name>E3BFL1_9VIBR</name>
<dbReference type="InterPro" id="IPR029044">
    <property type="entry name" value="Nucleotide-diphossugar_trans"/>
</dbReference>
<comment type="similarity">
    <text evidence="8">Belongs to the MobA family.</text>
</comment>
<dbReference type="EMBL" id="AEIU01000022">
    <property type="protein sequence ID" value="EFP98189.1"/>
    <property type="molecule type" value="Genomic_DNA"/>
</dbReference>
<evidence type="ECO:0000256" key="8">
    <source>
        <dbReference type="HAMAP-Rule" id="MF_00316"/>
    </source>
</evidence>
<comment type="catalytic activity">
    <reaction evidence="8">
        <text>Mo-molybdopterin + GTP + H(+) = Mo-molybdopterin guanine dinucleotide + diphosphate</text>
        <dbReference type="Rhea" id="RHEA:34243"/>
        <dbReference type="ChEBI" id="CHEBI:15378"/>
        <dbReference type="ChEBI" id="CHEBI:33019"/>
        <dbReference type="ChEBI" id="CHEBI:37565"/>
        <dbReference type="ChEBI" id="CHEBI:71302"/>
        <dbReference type="ChEBI" id="CHEBI:71310"/>
        <dbReference type="EC" id="2.7.7.77"/>
    </reaction>
</comment>
<gene>
    <name evidence="8 10" type="primary">mobA</name>
    <name evidence="10" type="ORF">VIBC2010_10382</name>
</gene>
<keyword evidence="4 8" id="KW-0547">Nucleotide-binding</keyword>
<feature type="binding site" evidence="8">
    <location>
        <position position="98"/>
    </location>
    <ligand>
        <name>Mg(2+)</name>
        <dbReference type="ChEBI" id="CHEBI:18420"/>
    </ligand>
</feature>
<dbReference type="GO" id="GO:0005737">
    <property type="term" value="C:cytoplasm"/>
    <property type="evidence" value="ECO:0007669"/>
    <property type="project" value="UniProtKB-SubCell"/>
</dbReference>
<dbReference type="PANTHER" id="PTHR19136">
    <property type="entry name" value="MOLYBDENUM COFACTOR GUANYLYLTRANSFERASE"/>
    <property type="match status" value="1"/>
</dbReference>
<dbReference type="STRING" id="796620.VIBC2010_10382"/>
<dbReference type="HAMAP" id="MF_00316">
    <property type="entry name" value="MobA"/>
    <property type="match status" value="1"/>
</dbReference>
<feature type="binding site" evidence="8">
    <location>
        <begin position="10"/>
        <end position="12"/>
    </location>
    <ligand>
        <name>GTP</name>
        <dbReference type="ChEBI" id="CHEBI:37565"/>
    </ligand>
</feature>
<accession>E3BFL1</accession>
<dbReference type="OrthoDB" id="9788394at2"/>
<dbReference type="GO" id="GO:0046872">
    <property type="term" value="F:metal ion binding"/>
    <property type="evidence" value="ECO:0007669"/>
    <property type="project" value="UniProtKB-KW"/>
</dbReference>
<feature type="binding site" evidence="8">
    <location>
        <position position="68"/>
    </location>
    <ligand>
        <name>GTP</name>
        <dbReference type="ChEBI" id="CHEBI:37565"/>
    </ligand>
</feature>
<comment type="subcellular location">
    <subcellularLocation>
        <location evidence="8">Cytoplasm</location>
    </subcellularLocation>
</comment>
<feature type="domain" description="MobA-like NTP transferase" evidence="9">
    <location>
        <begin position="8"/>
        <end position="155"/>
    </location>
</feature>
<evidence type="ECO:0000256" key="1">
    <source>
        <dbReference type="ARBA" id="ARBA00022490"/>
    </source>
</evidence>
<dbReference type="Gene3D" id="3.90.550.10">
    <property type="entry name" value="Spore Coat Polysaccharide Biosynthesis Protein SpsA, Chain A"/>
    <property type="match status" value="1"/>
</dbReference>
<dbReference type="CDD" id="cd02503">
    <property type="entry name" value="MobA"/>
    <property type="match status" value="1"/>
</dbReference>
<comment type="domain">
    <text evidence="8">The N-terminal domain determines nucleotide recognition and specific binding, while the C-terminal domain determines the specific binding to the target protein.</text>
</comment>
<dbReference type="Pfam" id="PF12804">
    <property type="entry name" value="NTP_transf_3"/>
    <property type="match status" value="1"/>
</dbReference>
<dbReference type="GO" id="GO:0005525">
    <property type="term" value="F:GTP binding"/>
    <property type="evidence" value="ECO:0007669"/>
    <property type="project" value="UniProtKB-UniRule"/>
</dbReference>
<evidence type="ECO:0000256" key="5">
    <source>
        <dbReference type="ARBA" id="ARBA00022842"/>
    </source>
</evidence>
<dbReference type="GO" id="GO:1902758">
    <property type="term" value="P:bis(molybdopterin guanine dinucleotide)molybdenum biosynthetic process"/>
    <property type="evidence" value="ECO:0007669"/>
    <property type="project" value="TreeGrafter"/>
</dbReference>
<comment type="subunit">
    <text evidence="8">Monomer.</text>
</comment>
<dbReference type="SUPFAM" id="SSF53448">
    <property type="entry name" value="Nucleotide-diphospho-sugar transferases"/>
    <property type="match status" value="1"/>
</dbReference>
<comment type="function">
    <text evidence="8">Transfers a GMP moiety from GTP to Mo-molybdopterin (Mo-MPT) cofactor (Moco or molybdenum cofactor) to form Mo-molybdopterin guanine dinucleotide (Mo-MGD) cofactor.</text>
</comment>
<keyword evidence="6 8" id="KW-0342">GTP-binding</keyword>
<evidence type="ECO:0000256" key="3">
    <source>
        <dbReference type="ARBA" id="ARBA00022723"/>
    </source>
</evidence>
<dbReference type="RefSeq" id="WP_009599704.1">
    <property type="nucleotide sequence ID" value="NZ_AEIU01000022.1"/>
</dbReference>